<gene>
    <name evidence="1" type="ORF">ACFP81_04365</name>
</gene>
<dbReference type="Proteomes" id="UP001596297">
    <property type="component" value="Unassembled WGS sequence"/>
</dbReference>
<keyword evidence="2" id="KW-1185">Reference proteome</keyword>
<protein>
    <submittedName>
        <fullName evidence="1">Uncharacterized protein</fullName>
    </submittedName>
</protein>
<reference evidence="2" key="1">
    <citation type="journal article" date="2019" name="Int. J. Syst. Evol. Microbiol.">
        <title>The Global Catalogue of Microorganisms (GCM) 10K type strain sequencing project: providing services to taxonomists for standard genome sequencing and annotation.</title>
        <authorList>
            <consortium name="The Broad Institute Genomics Platform"/>
            <consortium name="The Broad Institute Genome Sequencing Center for Infectious Disease"/>
            <person name="Wu L."/>
            <person name="Ma J."/>
        </authorList>
    </citation>
    <scope>NUCLEOTIDE SEQUENCE [LARGE SCALE GENOMIC DNA]</scope>
    <source>
        <strain evidence="2">CGMCC 1.15772</strain>
    </source>
</reference>
<evidence type="ECO:0000313" key="1">
    <source>
        <dbReference type="EMBL" id="MFC6591323.1"/>
    </source>
</evidence>
<dbReference type="RefSeq" id="WP_380082324.1">
    <property type="nucleotide sequence ID" value="NZ_JBHSWD010000001.1"/>
</dbReference>
<proteinExistence type="predicted"/>
<organism evidence="1 2">
    <name type="scientific">Deinococcus lacus</name>
    <dbReference type="NCBI Taxonomy" id="392561"/>
    <lineage>
        <taxon>Bacteria</taxon>
        <taxon>Thermotogati</taxon>
        <taxon>Deinococcota</taxon>
        <taxon>Deinococci</taxon>
        <taxon>Deinococcales</taxon>
        <taxon>Deinococcaceae</taxon>
        <taxon>Deinococcus</taxon>
    </lineage>
</organism>
<evidence type="ECO:0000313" key="2">
    <source>
        <dbReference type="Proteomes" id="UP001596297"/>
    </source>
</evidence>
<comment type="caution">
    <text evidence="1">The sequence shown here is derived from an EMBL/GenBank/DDBJ whole genome shotgun (WGS) entry which is preliminary data.</text>
</comment>
<name>A0ABW1YAZ1_9DEIO</name>
<sequence length="167" mass="18429">MNSNRYLAVYAALLTLAFGTLLLTSGATKTTLDVLDVQRINVREPDGTIRYVISNSAQVPNGIVDGKELPKHREAYAGSFFYNEEGTELGGLRYSGKNGEQSTTFTLDGYNRNETLMLGTRYGQEDTVNYLTMMDASPATIQQAVADDERMKKSFRPKPTLLGGKSR</sequence>
<dbReference type="EMBL" id="JBHSWD010000001">
    <property type="protein sequence ID" value="MFC6591323.1"/>
    <property type="molecule type" value="Genomic_DNA"/>
</dbReference>
<accession>A0ABW1YAZ1</accession>